<dbReference type="InterPro" id="IPR051122">
    <property type="entry name" value="SDR_DHRS6-like"/>
</dbReference>
<comment type="caution">
    <text evidence="3">The sequence shown here is derived from an EMBL/GenBank/DDBJ whole genome shotgun (WGS) entry which is preliminary data.</text>
</comment>
<dbReference type="InterPro" id="IPR020904">
    <property type="entry name" value="Sc_DH/Rdtase_CS"/>
</dbReference>
<dbReference type="GO" id="GO:0016491">
    <property type="term" value="F:oxidoreductase activity"/>
    <property type="evidence" value="ECO:0007669"/>
    <property type="project" value="UniProtKB-KW"/>
</dbReference>
<sequence length="254" mass="26470">MRLEGRRILVSGAASGIGRATAEMFHREGAAVALLDRDGDRLADVHAAIETNGRPPVTVLTVDVTDDDGVRAAIDDAADTLGGLDGLVGCTGIDLLKPFEEMAVADWCAILDTNLTGAFSVTSAAVPHIRAAGGGTIVHVASGAALRPLEARTAYCASKAGLVMFAKSLAVDLARHEIRVNAICPGIIESPLFRQSLEGVDDPDAEMAGILDRYLIKRIGKPEDIAYAALYLSSPESAHVTGTALSVDGGRTFH</sequence>
<dbReference type="PANTHER" id="PTHR43477">
    <property type="entry name" value="DIHYDROANTICAPSIN 7-DEHYDROGENASE"/>
    <property type="match status" value="1"/>
</dbReference>
<dbReference type="Pfam" id="PF13561">
    <property type="entry name" value="adh_short_C2"/>
    <property type="match status" value="1"/>
</dbReference>
<dbReference type="PRINTS" id="PR00080">
    <property type="entry name" value="SDRFAMILY"/>
</dbReference>
<dbReference type="PANTHER" id="PTHR43477:SF1">
    <property type="entry name" value="DIHYDROANTICAPSIN 7-DEHYDROGENASE"/>
    <property type="match status" value="1"/>
</dbReference>
<dbReference type="EMBL" id="JAZHOF010000008">
    <property type="protein sequence ID" value="MEJ8573608.1"/>
    <property type="molecule type" value="Genomic_DNA"/>
</dbReference>
<dbReference type="PROSITE" id="PS00061">
    <property type="entry name" value="ADH_SHORT"/>
    <property type="match status" value="1"/>
</dbReference>
<dbReference type="RefSeq" id="WP_340331312.1">
    <property type="nucleotide sequence ID" value="NZ_JAZHOF010000008.1"/>
</dbReference>
<gene>
    <name evidence="3" type="ORF">V3328_19110</name>
</gene>
<dbReference type="InterPro" id="IPR036291">
    <property type="entry name" value="NAD(P)-bd_dom_sf"/>
</dbReference>
<keyword evidence="2" id="KW-0560">Oxidoreductase</keyword>
<evidence type="ECO:0000313" key="3">
    <source>
        <dbReference type="EMBL" id="MEJ8573608.1"/>
    </source>
</evidence>
<dbReference type="NCBIfam" id="NF005559">
    <property type="entry name" value="PRK07231.1"/>
    <property type="match status" value="1"/>
</dbReference>
<dbReference type="AlphaFoldDB" id="A0AAW9RTF0"/>
<proteinExistence type="inferred from homology"/>
<organism evidence="3 4">
    <name type="scientific">Microbaculum marinum</name>
    <dbReference type="NCBI Taxonomy" id="1764581"/>
    <lineage>
        <taxon>Bacteria</taxon>
        <taxon>Pseudomonadati</taxon>
        <taxon>Pseudomonadota</taxon>
        <taxon>Alphaproteobacteria</taxon>
        <taxon>Hyphomicrobiales</taxon>
        <taxon>Tepidamorphaceae</taxon>
        <taxon>Microbaculum</taxon>
    </lineage>
</organism>
<reference evidence="3 4" key="1">
    <citation type="submission" date="2024-02" db="EMBL/GenBank/DDBJ databases">
        <title>Genome analysis and characterization of Microbaculum marinisediminis sp. nov., isolated from marine sediment.</title>
        <authorList>
            <person name="Du Z.-J."/>
            <person name="Ye Y.-Q."/>
            <person name="Zhang Z.-R."/>
            <person name="Yuan S.-M."/>
            <person name="Zhang X.-Y."/>
        </authorList>
    </citation>
    <scope>NUCLEOTIDE SEQUENCE [LARGE SCALE GENOMIC DNA]</scope>
    <source>
        <strain evidence="3 4">SDUM1044001</strain>
    </source>
</reference>
<evidence type="ECO:0000256" key="2">
    <source>
        <dbReference type="ARBA" id="ARBA00023002"/>
    </source>
</evidence>
<evidence type="ECO:0000313" key="4">
    <source>
        <dbReference type="Proteomes" id="UP001378188"/>
    </source>
</evidence>
<dbReference type="Proteomes" id="UP001378188">
    <property type="component" value="Unassembled WGS sequence"/>
</dbReference>
<dbReference type="Gene3D" id="3.40.50.720">
    <property type="entry name" value="NAD(P)-binding Rossmann-like Domain"/>
    <property type="match status" value="1"/>
</dbReference>
<dbReference type="SUPFAM" id="SSF51735">
    <property type="entry name" value="NAD(P)-binding Rossmann-fold domains"/>
    <property type="match status" value="1"/>
</dbReference>
<dbReference type="CDD" id="cd05233">
    <property type="entry name" value="SDR_c"/>
    <property type="match status" value="1"/>
</dbReference>
<dbReference type="FunFam" id="3.40.50.720:FF:000084">
    <property type="entry name" value="Short-chain dehydrogenase reductase"/>
    <property type="match status" value="1"/>
</dbReference>
<dbReference type="PRINTS" id="PR00081">
    <property type="entry name" value="GDHRDH"/>
</dbReference>
<name>A0AAW9RTF0_9HYPH</name>
<protein>
    <submittedName>
        <fullName evidence="3">SDR family NAD(P)-dependent oxidoreductase</fullName>
    </submittedName>
</protein>
<evidence type="ECO:0000256" key="1">
    <source>
        <dbReference type="ARBA" id="ARBA00006484"/>
    </source>
</evidence>
<comment type="similarity">
    <text evidence="1">Belongs to the short-chain dehydrogenases/reductases (SDR) family.</text>
</comment>
<accession>A0AAW9RTF0</accession>
<dbReference type="InterPro" id="IPR002347">
    <property type="entry name" value="SDR_fam"/>
</dbReference>
<keyword evidence="4" id="KW-1185">Reference proteome</keyword>